<comment type="caution">
    <text evidence="2">The sequence shown here is derived from an EMBL/GenBank/DDBJ whole genome shotgun (WGS) entry which is preliminary data.</text>
</comment>
<dbReference type="EMBL" id="JAQNDM010000002">
    <property type="protein sequence ID" value="MDC0714449.1"/>
    <property type="molecule type" value="Genomic_DNA"/>
</dbReference>
<feature type="chain" id="PRO_5046980374" evidence="1">
    <location>
        <begin position="19"/>
        <end position="82"/>
    </location>
</feature>
<protein>
    <submittedName>
        <fullName evidence="2">Uncharacterized protein</fullName>
    </submittedName>
</protein>
<evidence type="ECO:0000313" key="2">
    <source>
        <dbReference type="EMBL" id="MDC0714449.1"/>
    </source>
</evidence>
<sequence>MKRLTALCCLMFVGCATAPAPRTLRLSDNSSVRTDSPVDVAEPVRVETRAGTFLVSPGHAEDFLKLLAGEPTATHFYAGAEP</sequence>
<keyword evidence="3" id="KW-1185">Reference proteome</keyword>
<proteinExistence type="predicted"/>
<evidence type="ECO:0000256" key="1">
    <source>
        <dbReference type="SAM" id="SignalP"/>
    </source>
</evidence>
<reference evidence="2 3" key="1">
    <citation type="submission" date="2022-11" db="EMBL/GenBank/DDBJ databases">
        <title>Minimal conservation of predation-associated metabolite biosynthetic gene clusters underscores biosynthetic potential of Myxococcota including descriptions for ten novel species: Archangium lansinium sp. nov., Myxococcus landrumus sp. nov., Nannocystis bai.</title>
        <authorList>
            <person name="Ahearne A."/>
            <person name="Stevens C."/>
            <person name="Dowd S."/>
        </authorList>
    </citation>
    <scope>NUCLEOTIDE SEQUENCE [LARGE SCALE GENOMIC DNA]</scope>
    <source>
        <strain evidence="2 3">NCWAL01</strain>
    </source>
</reference>
<dbReference type="Proteomes" id="UP001221838">
    <property type="component" value="Unassembled WGS sequence"/>
</dbReference>
<name>A0ABT5DLA3_9BACT</name>
<dbReference type="PROSITE" id="PS51257">
    <property type="entry name" value="PROKAR_LIPOPROTEIN"/>
    <property type="match status" value="1"/>
</dbReference>
<accession>A0ABT5DLA3</accession>
<gene>
    <name evidence="2" type="ORF">POL68_38695</name>
</gene>
<keyword evidence="1" id="KW-0732">Signal</keyword>
<feature type="signal peptide" evidence="1">
    <location>
        <begin position="1"/>
        <end position="18"/>
    </location>
</feature>
<evidence type="ECO:0000313" key="3">
    <source>
        <dbReference type="Proteomes" id="UP001221838"/>
    </source>
</evidence>
<dbReference type="RefSeq" id="WP_272145108.1">
    <property type="nucleotide sequence ID" value="NZ_JAQNDM010000002.1"/>
</dbReference>
<organism evidence="2 3">
    <name type="scientific">Stigmatella ashevillensis</name>
    <dbReference type="NCBI Taxonomy" id="2995309"/>
    <lineage>
        <taxon>Bacteria</taxon>
        <taxon>Pseudomonadati</taxon>
        <taxon>Myxococcota</taxon>
        <taxon>Myxococcia</taxon>
        <taxon>Myxococcales</taxon>
        <taxon>Cystobacterineae</taxon>
        <taxon>Archangiaceae</taxon>
        <taxon>Stigmatella</taxon>
    </lineage>
</organism>